<dbReference type="SUPFAM" id="SSF56784">
    <property type="entry name" value="HAD-like"/>
    <property type="match status" value="1"/>
</dbReference>
<dbReference type="VEuPathDB" id="VectorBase:ADAC004138"/>
<evidence type="ECO:0000259" key="6">
    <source>
        <dbReference type="PROSITE" id="PS50801"/>
    </source>
</evidence>
<keyword evidence="3" id="KW-0479">Metal-binding</keyword>
<protein>
    <recommendedName>
        <fullName evidence="5">Haloacid dehalogenase-like hydrolase domain-containing protein 2</fullName>
    </recommendedName>
</protein>
<dbReference type="AlphaFoldDB" id="W5JLE1"/>
<dbReference type="InterPro" id="IPR002645">
    <property type="entry name" value="STAS_dom"/>
</dbReference>
<dbReference type="InterPro" id="IPR006355">
    <property type="entry name" value="LHPP/HDHD2"/>
</dbReference>
<dbReference type="PANTHER" id="PTHR19288">
    <property type="entry name" value="4-NITROPHENYLPHOSPHATASE-RELATED"/>
    <property type="match status" value="1"/>
</dbReference>
<evidence type="ECO:0000313" key="7">
    <source>
        <dbReference type="EMBL" id="ETN64128.1"/>
    </source>
</evidence>
<dbReference type="PANTHER" id="PTHR19288:SF46">
    <property type="entry name" value="HALOACID DEHALOGENASE-LIKE HYDROLASE DOMAIN-CONTAINING PROTEIN 2"/>
    <property type="match status" value="1"/>
</dbReference>
<evidence type="ECO:0000256" key="5">
    <source>
        <dbReference type="ARBA" id="ARBA00039666"/>
    </source>
</evidence>
<organism evidence="7">
    <name type="scientific">Anopheles darlingi</name>
    <name type="common">Mosquito</name>
    <dbReference type="NCBI Taxonomy" id="43151"/>
    <lineage>
        <taxon>Eukaryota</taxon>
        <taxon>Metazoa</taxon>
        <taxon>Ecdysozoa</taxon>
        <taxon>Arthropoda</taxon>
        <taxon>Hexapoda</taxon>
        <taxon>Insecta</taxon>
        <taxon>Pterygota</taxon>
        <taxon>Neoptera</taxon>
        <taxon>Endopterygota</taxon>
        <taxon>Diptera</taxon>
        <taxon>Nematocera</taxon>
        <taxon>Culicoidea</taxon>
        <taxon>Culicidae</taxon>
        <taxon>Anophelinae</taxon>
        <taxon>Anopheles</taxon>
    </lineage>
</organism>
<dbReference type="Pfam" id="PF13344">
    <property type="entry name" value="Hydrolase_6"/>
    <property type="match status" value="1"/>
</dbReference>
<reference evidence="7" key="3">
    <citation type="journal article" date="2013" name="Nucleic Acids Res.">
        <title>The genome of Anopheles darlingi, the main neotropical malaria vector.</title>
        <authorList>
            <person name="Marinotti O."/>
            <person name="Cerqueira G.C."/>
            <person name="de Almeida L.G."/>
            <person name="Ferro M.I."/>
            <person name="Loreto E.L."/>
            <person name="Zaha A."/>
            <person name="Teixeira S.M."/>
            <person name="Wespiser A.R."/>
            <person name="Almeida E Silva A."/>
            <person name="Schlindwein A.D."/>
            <person name="Pacheco A.C."/>
            <person name="Silva A.L."/>
            <person name="Graveley B.R."/>
            <person name="Walenz B.P."/>
            <person name="Lima Bde A."/>
            <person name="Ribeiro C.A."/>
            <person name="Nunes-Silva C.G."/>
            <person name="de Carvalho C.R."/>
            <person name="Soares C.M."/>
            <person name="de Menezes C.B."/>
            <person name="Matiolli C."/>
            <person name="Caffrey D."/>
            <person name="Araujo D.A."/>
            <person name="de Oliveira D.M."/>
            <person name="Golenbock D."/>
            <person name="Grisard E.C."/>
            <person name="Fantinatti-Garboggini F."/>
            <person name="de Carvalho F.M."/>
            <person name="Barcellos F.G."/>
            <person name="Prosdocimi F."/>
            <person name="May G."/>
            <person name="Azevedo Junior G.M."/>
            <person name="Guimaraes G.M."/>
            <person name="Goldman G.H."/>
            <person name="Padilha I.Q."/>
            <person name="Batista Jda S."/>
            <person name="Ferro J.A."/>
            <person name="Ribeiro J.M."/>
            <person name="Fietto J.L."/>
            <person name="Dabbas K.M."/>
            <person name="Cerdeira L."/>
            <person name="Agnez-Lima L.F."/>
            <person name="Brocchi M."/>
            <person name="de Carvalho M.O."/>
            <person name="Teixeira Mde M."/>
            <person name="Diniz Maia Mde M."/>
            <person name="Goldman M.H."/>
            <person name="Cruz Schneider M.P."/>
            <person name="Felipe M.S."/>
            <person name="Hungria M."/>
            <person name="Nicolas M.F."/>
            <person name="Pereira M."/>
            <person name="Montes M.A."/>
            <person name="Cantao M.E."/>
            <person name="Vincentz M."/>
            <person name="Rafael M.S."/>
            <person name="Silverman N."/>
            <person name="Stoco P.H."/>
            <person name="Souza R.C."/>
            <person name="Vicentini R."/>
            <person name="Gazzinelli R.T."/>
            <person name="Neves Rde O."/>
            <person name="Silva R."/>
            <person name="Astolfi-Filho S."/>
            <person name="Maciel T.E."/>
            <person name="Urmenyi T.P."/>
            <person name="Tadei W.P."/>
            <person name="Camargo E.P."/>
            <person name="de Vasconcelos A.T."/>
        </authorList>
    </citation>
    <scope>NUCLEOTIDE SEQUENCE</scope>
</reference>
<dbReference type="Proteomes" id="UP000000673">
    <property type="component" value="Unassembled WGS sequence"/>
</dbReference>
<dbReference type="PROSITE" id="PS50801">
    <property type="entry name" value="STAS"/>
    <property type="match status" value="1"/>
</dbReference>
<keyword evidence="4" id="KW-0460">Magnesium</keyword>
<dbReference type="NCBIfam" id="TIGR01458">
    <property type="entry name" value="HAD-SF-IIA-hyp3"/>
    <property type="match status" value="1"/>
</dbReference>
<feature type="domain" description="STAS" evidence="6">
    <location>
        <begin position="1"/>
        <end position="121"/>
    </location>
</feature>
<dbReference type="OMA" id="RKPIESW"/>
<reference evidence="8" key="4">
    <citation type="submission" date="2015-06" db="UniProtKB">
        <authorList>
            <consortium name="EnsemblMetazoa"/>
        </authorList>
    </citation>
    <scope>IDENTIFICATION</scope>
</reference>
<evidence type="ECO:0000256" key="1">
    <source>
        <dbReference type="ARBA" id="ARBA00001946"/>
    </source>
</evidence>
<dbReference type="EMBL" id="ADMH02001094">
    <property type="protein sequence ID" value="ETN64128.1"/>
    <property type="molecule type" value="Genomic_DNA"/>
</dbReference>
<evidence type="ECO:0000256" key="4">
    <source>
        <dbReference type="ARBA" id="ARBA00022842"/>
    </source>
</evidence>
<evidence type="ECO:0000313" key="8">
    <source>
        <dbReference type="EnsemblMetazoa" id="ADAC004138-PA"/>
    </source>
</evidence>
<dbReference type="VEuPathDB" id="VectorBase:ADAR2_009528"/>
<dbReference type="eggNOG" id="KOG3040">
    <property type="taxonomic scope" value="Eukaryota"/>
</dbReference>
<dbReference type="InterPro" id="IPR036412">
    <property type="entry name" value="HAD-like_sf"/>
</dbReference>
<comment type="similarity">
    <text evidence="2">Belongs to the HAD-like hydrolase superfamily.</text>
</comment>
<evidence type="ECO:0000256" key="2">
    <source>
        <dbReference type="ARBA" id="ARBA00007958"/>
    </source>
</evidence>
<name>W5JLE1_ANODA</name>
<evidence type="ECO:0000256" key="3">
    <source>
        <dbReference type="ARBA" id="ARBA00022723"/>
    </source>
</evidence>
<dbReference type="Pfam" id="PF13242">
    <property type="entry name" value="Hydrolase_like"/>
    <property type="match status" value="1"/>
</dbReference>
<dbReference type="Gene3D" id="3.40.50.1000">
    <property type="entry name" value="HAD superfamily/HAD-like"/>
    <property type="match status" value="2"/>
</dbReference>
<dbReference type="EnsemblMetazoa" id="ADAC004138-RA">
    <property type="protein sequence ID" value="ADAC004138-PA"/>
    <property type="gene ID" value="ADAC004138"/>
</dbReference>
<dbReference type="GO" id="GO:0005737">
    <property type="term" value="C:cytoplasm"/>
    <property type="evidence" value="ECO:0007669"/>
    <property type="project" value="TreeGrafter"/>
</dbReference>
<evidence type="ECO:0000313" key="9">
    <source>
        <dbReference type="Proteomes" id="UP000000673"/>
    </source>
</evidence>
<dbReference type="GO" id="GO:0016791">
    <property type="term" value="F:phosphatase activity"/>
    <property type="evidence" value="ECO:0007669"/>
    <property type="project" value="InterPro"/>
</dbReference>
<dbReference type="GO" id="GO:0046872">
    <property type="term" value="F:metal ion binding"/>
    <property type="evidence" value="ECO:0007669"/>
    <property type="project" value="UniProtKB-KW"/>
</dbReference>
<dbReference type="STRING" id="43151.W5JLE1"/>
<proteinExistence type="inferred from homology"/>
<keyword evidence="9" id="KW-1185">Reference proteome</keyword>
<reference evidence="7 9" key="1">
    <citation type="journal article" date="2010" name="BMC Genomics">
        <title>Combination of measures distinguishes pre-miRNAs from other stem-loops in the genome of the newly sequenced Anopheles darlingi.</title>
        <authorList>
            <person name="Mendes N.D."/>
            <person name="Freitas A.T."/>
            <person name="Vasconcelos A.T."/>
            <person name="Sagot M.F."/>
        </authorList>
    </citation>
    <scope>NUCLEOTIDE SEQUENCE</scope>
</reference>
<dbReference type="InterPro" id="IPR023214">
    <property type="entry name" value="HAD_sf"/>
</dbReference>
<sequence length="307" mass="33787">MATSRLLRLLHRRVFHNPATLSSNVNWFCSSRTNSRKMTTSNRPVKMALIDLSGTLHVDDQPTDGAVEALKRLRQHGTRVRFVTNTTKESAGSLYARLRKIGFELERDEIYGSLAAASDYVRNQGLNPYYLLTEDARTDMPAGDPDRAHDSVVVGLAPECFCYEKLNEAFRVLHHPSAIPPQLVAIHEGRYYKAKDGIALGPGCFVKGLAYSSGVTPICIGKPSEHFFRSALPDGVSVEECVMIGDDPNDDCFGAMKLGIRGYLVETGKYQPERATLDSQRPAVSGIFPTFHDVVEHIIASSPSSSS</sequence>
<accession>W5JLE1</accession>
<comment type="cofactor">
    <cofactor evidence="1">
        <name>Mg(2+)</name>
        <dbReference type="ChEBI" id="CHEBI:18420"/>
    </cofactor>
</comment>
<dbReference type="FunCoup" id="W5JLE1">
    <property type="interactions" value="481"/>
</dbReference>
<dbReference type="HOGENOM" id="CLU_043473_4_0_1"/>
<gene>
    <name evidence="7" type="ORF">AND_004138</name>
</gene>
<dbReference type="InterPro" id="IPR006357">
    <property type="entry name" value="HAD-SF_hydro_IIA"/>
</dbReference>
<reference evidence="7" key="2">
    <citation type="submission" date="2010-05" db="EMBL/GenBank/DDBJ databases">
        <authorList>
            <person name="Almeida L.G."/>
            <person name="Nicolas M.F."/>
            <person name="Souza R.C."/>
            <person name="Vasconcelos A.T.R."/>
        </authorList>
    </citation>
    <scope>NUCLEOTIDE SEQUENCE</scope>
</reference>